<sequence length="274" mass="31010">MKETLPTTPVLKGDFLFKNKTGVLHLKFNGKKYLSWLYRAAALLVLLNIVAIVSKHFTSHPNAWGLIPQFELDRERNIPTYFSSFILLLSSLLLFIVSVLKKRRQGKYTWHWRLLAFIFLYMSVDESAGVHEMFIYPLRDTFALGGVLYFSWVIVGGMLVLGLGLYYLRFLFSLAPKLRLKLMLAGVVYVSGALGVELLGGYYADTYGLDNFTYAFITTIEETLEITGIMIFITALYIYLEQELSSLRFNIGSGEAGAGTGGSSYLKVVRQWRG</sequence>
<name>A0A501WFV1_9BACT</name>
<evidence type="ECO:0000313" key="2">
    <source>
        <dbReference type="EMBL" id="TPE46051.1"/>
    </source>
</evidence>
<dbReference type="EMBL" id="VFRQ01000001">
    <property type="protein sequence ID" value="TPE46051.1"/>
    <property type="molecule type" value="Genomic_DNA"/>
</dbReference>
<dbReference type="Proteomes" id="UP000316727">
    <property type="component" value="Unassembled WGS sequence"/>
</dbReference>
<dbReference type="RefSeq" id="WP_140618680.1">
    <property type="nucleotide sequence ID" value="NZ_VFRQ01000001.1"/>
</dbReference>
<organism evidence="2 3">
    <name type="scientific">Pontibacter mangrovi</name>
    <dbReference type="NCBI Taxonomy" id="2589816"/>
    <lineage>
        <taxon>Bacteria</taxon>
        <taxon>Pseudomonadati</taxon>
        <taxon>Bacteroidota</taxon>
        <taxon>Cytophagia</taxon>
        <taxon>Cytophagales</taxon>
        <taxon>Hymenobacteraceae</taxon>
        <taxon>Pontibacter</taxon>
    </lineage>
</organism>
<protein>
    <submittedName>
        <fullName evidence="2">Uncharacterized protein</fullName>
    </submittedName>
</protein>
<reference evidence="2 3" key="1">
    <citation type="submission" date="2019-06" db="EMBL/GenBank/DDBJ databases">
        <title>A novel bacterium of genus Pontibacter, isolated from marine sediment.</title>
        <authorList>
            <person name="Huang H."/>
            <person name="Mo K."/>
            <person name="Hu Y."/>
        </authorList>
    </citation>
    <scope>NUCLEOTIDE SEQUENCE [LARGE SCALE GENOMIC DNA]</scope>
    <source>
        <strain evidence="2 3">HB172049</strain>
    </source>
</reference>
<feature type="transmembrane region" description="Helical" evidence="1">
    <location>
        <begin position="112"/>
        <end position="130"/>
    </location>
</feature>
<dbReference type="AlphaFoldDB" id="A0A501WFV1"/>
<keyword evidence="3" id="KW-1185">Reference proteome</keyword>
<evidence type="ECO:0000256" key="1">
    <source>
        <dbReference type="SAM" id="Phobius"/>
    </source>
</evidence>
<feature type="transmembrane region" description="Helical" evidence="1">
    <location>
        <begin position="78"/>
        <end position="100"/>
    </location>
</feature>
<feature type="transmembrane region" description="Helical" evidence="1">
    <location>
        <begin position="142"/>
        <end position="168"/>
    </location>
</feature>
<dbReference type="OrthoDB" id="850482at2"/>
<feature type="transmembrane region" description="Helical" evidence="1">
    <location>
        <begin position="223"/>
        <end position="240"/>
    </location>
</feature>
<comment type="caution">
    <text evidence="2">The sequence shown here is derived from an EMBL/GenBank/DDBJ whole genome shotgun (WGS) entry which is preliminary data.</text>
</comment>
<keyword evidence="1" id="KW-0812">Transmembrane</keyword>
<feature type="transmembrane region" description="Helical" evidence="1">
    <location>
        <begin position="180"/>
        <end position="203"/>
    </location>
</feature>
<keyword evidence="1" id="KW-0472">Membrane</keyword>
<feature type="transmembrane region" description="Helical" evidence="1">
    <location>
        <begin position="36"/>
        <end position="58"/>
    </location>
</feature>
<accession>A0A501WFV1</accession>
<evidence type="ECO:0000313" key="3">
    <source>
        <dbReference type="Proteomes" id="UP000316727"/>
    </source>
</evidence>
<proteinExistence type="predicted"/>
<gene>
    <name evidence="2" type="ORF">FJM65_01525</name>
</gene>
<keyword evidence="1" id="KW-1133">Transmembrane helix</keyword>